<reference evidence="1 2" key="1">
    <citation type="journal article" date="2019" name="Int. J. Syst. Evol. Microbiol.">
        <title>The Global Catalogue of Microorganisms (GCM) 10K type strain sequencing project: providing services to taxonomists for standard genome sequencing and annotation.</title>
        <authorList>
            <consortium name="The Broad Institute Genomics Platform"/>
            <consortium name="The Broad Institute Genome Sequencing Center for Infectious Disease"/>
            <person name="Wu L."/>
            <person name="Ma J."/>
        </authorList>
    </citation>
    <scope>NUCLEOTIDE SEQUENCE [LARGE SCALE GENOMIC DNA]</scope>
    <source>
        <strain evidence="1 2">JCM 14718</strain>
    </source>
</reference>
<keyword evidence="2" id="KW-1185">Reference proteome</keyword>
<evidence type="ECO:0000313" key="2">
    <source>
        <dbReference type="Proteomes" id="UP001500618"/>
    </source>
</evidence>
<comment type="caution">
    <text evidence="1">The sequence shown here is derived from an EMBL/GenBank/DDBJ whole genome shotgun (WGS) entry which is preliminary data.</text>
</comment>
<evidence type="ECO:0000313" key="1">
    <source>
        <dbReference type="EMBL" id="GAA1673220.1"/>
    </source>
</evidence>
<accession>A0ABN2GLC6</accession>
<sequence length="130" mass="14623">MTHVLTHEHQQDGPTSLQGLRNVFAAAAPSYLTSDVSDRLFHAWVAALQAFASQIWRIDWRVLCDVATTDYPTDPEAVQARLEIAVGLIPVMPRQLTRRPDTRPIVSEWRAADELFDPAAIAMTKQREQS</sequence>
<dbReference type="RefSeq" id="WP_163568837.1">
    <property type="nucleotide sequence ID" value="NZ_BAAANY010000008.1"/>
</dbReference>
<proteinExistence type="predicted"/>
<organism evidence="1 2">
    <name type="scientific">Fodinicola feengrottensis</name>
    <dbReference type="NCBI Taxonomy" id="435914"/>
    <lineage>
        <taxon>Bacteria</taxon>
        <taxon>Bacillati</taxon>
        <taxon>Actinomycetota</taxon>
        <taxon>Actinomycetes</taxon>
        <taxon>Mycobacteriales</taxon>
        <taxon>Fodinicola</taxon>
    </lineage>
</organism>
<name>A0ABN2GLC6_9ACTN</name>
<protein>
    <submittedName>
        <fullName evidence="1">Uncharacterized protein</fullName>
    </submittedName>
</protein>
<gene>
    <name evidence="1" type="ORF">GCM10009765_23170</name>
</gene>
<dbReference type="EMBL" id="BAAANY010000008">
    <property type="protein sequence ID" value="GAA1673220.1"/>
    <property type="molecule type" value="Genomic_DNA"/>
</dbReference>
<dbReference type="Proteomes" id="UP001500618">
    <property type="component" value="Unassembled WGS sequence"/>
</dbReference>